<feature type="region of interest" description="Disordered" evidence="1">
    <location>
        <begin position="1025"/>
        <end position="1072"/>
    </location>
</feature>
<feature type="domain" description="DUF6443" evidence="2">
    <location>
        <begin position="27"/>
        <end position="145"/>
    </location>
</feature>
<dbReference type="NCBIfam" id="TIGR03696">
    <property type="entry name" value="Rhs_assc_core"/>
    <property type="match status" value="1"/>
</dbReference>
<dbReference type="InterPro" id="IPR045619">
    <property type="entry name" value="DUF6443"/>
</dbReference>
<dbReference type="RefSeq" id="WP_215236579.1">
    <property type="nucleotide sequence ID" value="NZ_CAJRAU010000012.1"/>
</dbReference>
<gene>
    <name evidence="3" type="ORF">DYBT9623_05357</name>
</gene>
<dbReference type="EMBL" id="CAJRAU010000012">
    <property type="protein sequence ID" value="CAG5074670.1"/>
    <property type="molecule type" value="Genomic_DNA"/>
</dbReference>
<comment type="caution">
    <text evidence="3">The sequence shown here is derived from an EMBL/GenBank/DDBJ whole genome shotgun (WGS) entry which is preliminary data.</text>
</comment>
<dbReference type="Gene3D" id="2.180.10.10">
    <property type="entry name" value="RHS repeat-associated core"/>
    <property type="match status" value="1"/>
</dbReference>
<feature type="compositionally biased region" description="Polar residues" evidence="1">
    <location>
        <begin position="1051"/>
        <end position="1064"/>
    </location>
</feature>
<accession>A0ABM8UZ66</accession>
<evidence type="ECO:0000313" key="4">
    <source>
        <dbReference type="Proteomes" id="UP000679725"/>
    </source>
</evidence>
<dbReference type="NCBIfam" id="TIGR01643">
    <property type="entry name" value="YD_repeat_2x"/>
    <property type="match status" value="1"/>
</dbReference>
<organism evidence="3 4">
    <name type="scientific">Dyadobacter linearis</name>
    <dbReference type="NCBI Taxonomy" id="2823330"/>
    <lineage>
        <taxon>Bacteria</taxon>
        <taxon>Pseudomonadati</taxon>
        <taxon>Bacteroidota</taxon>
        <taxon>Cytophagia</taxon>
        <taxon>Cytophagales</taxon>
        <taxon>Spirosomataceae</taxon>
        <taxon>Dyadobacter</taxon>
    </lineage>
</organism>
<proteinExistence type="predicted"/>
<dbReference type="InterPro" id="IPR022385">
    <property type="entry name" value="Rhs_assc_core"/>
</dbReference>
<dbReference type="Pfam" id="PF05593">
    <property type="entry name" value="RHS_repeat"/>
    <property type="match status" value="1"/>
</dbReference>
<protein>
    <recommendedName>
        <fullName evidence="2">DUF6443 domain-containing protein</fullName>
    </recommendedName>
</protein>
<dbReference type="InterPro" id="IPR050708">
    <property type="entry name" value="T6SS_VgrG/RHS"/>
</dbReference>
<evidence type="ECO:0000256" key="1">
    <source>
        <dbReference type="SAM" id="MobiDB-lite"/>
    </source>
</evidence>
<dbReference type="InterPro" id="IPR006530">
    <property type="entry name" value="YD"/>
</dbReference>
<sequence length="1072" mass="115274">MPAVKDVTNPSVSESASGSTNRNYIIENTHLNSDGTSVAQTISYLDGLGRPMQQVKREAGGYSFADQSQQSDLVQPIVYDAYGREPKKYLAYATAASSGGFVDNATSPQEQYFQDAGKTGNAFTEIAYDNSPLNRVISQKAPGSSAAQQFVYRGNSASEIKILTYNFSTNKVDVSNAAAGKVYVTEFLDENGNKTTEYKDFEGRIVCRDVSTKKTYYCFDDFGLLRCVIPPKAASVLSGANFDPLTNDLLFAYSYDSRGRMTSKKIPGAGTTAMTYDSRDRLLTTTDAKSQVVTNVYDDLNRVSTVSLGSQEITHNYYDSYPTVTGTQENFDLAHAYAVAKLANVKGMLVAVENRNLGSTMLRTTTYYDNVGQPIQVVSQNHKSGYDRKSNKLDFAGRELEAKLSTLNSLVVETLTSYDRGGRMKAVCQKVTDANTGTNGAYWEPVGRYSFNGIGEMVSKTLGCNIQKVDYTYNMRGWMTSLNDPSQLVTGSETDFFGMTLGYDNVGNIQTSNYRSAQRTGAYADAPVITPKDPYTYTFTYDNLNRIKTGNLTKTTSSESSTVFALGGSDANKVNYDDNGNIVNMKRTFNGSVVDNLAYAYTANSNKLSGIVETGTSPSPAAGEFFGPSSNYTYDANGNLLTDSGKGITNIVYNYLNLPQTITKSGQAITYNYAADGTKLKANFGAGKVYDYVAGLVYVNDSLEFIPTAEGRLLPPQRAINPELNGSVAAPAGITNTFYRYEYQINDHLGNLRVACRCGEKSGATGPGDAYPPIVVQENHYDPWGLGLPLNANAEKVGGSPADRFKFIGRESQRETNWIDLQARFYDPQIGRFLAVDPITETQENQSVYQYGWNSPILRSDPNGNFPVITGLIGAGVGALVGGGLEAGLQLYNHGEIRNWNAVGGAALQGGITGGAAGLTGGTSLLTGAVVSGGANSFGGAINSAIQGKAITVQSVAIDAAVGVAAGIGGKILDNVLSKGVVYLRTDMVEGGLKPYVGQAKSAERYAARQAEHARANPKADFEFQKIDKGRPGKDLNLKEQKALDARGGPTNKSNPDGGTSNKRNVIRKEKG</sequence>
<feature type="region of interest" description="Disordered" evidence="1">
    <location>
        <begin position="1"/>
        <end position="20"/>
    </location>
</feature>
<dbReference type="PANTHER" id="PTHR32305:SF15">
    <property type="entry name" value="PROTEIN RHSA-RELATED"/>
    <property type="match status" value="1"/>
</dbReference>
<name>A0ABM8UZ66_9BACT</name>
<keyword evidence="4" id="KW-1185">Reference proteome</keyword>
<dbReference type="Proteomes" id="UP000679725">
    <property type="component" value="Unassembled WGS sequence"/>
</dbReference>
<evidence type="ECO:0000313" key="3">
    <source>
        <dbReference type="EMBL" id="CAG5074670.1"/>
    </source>
</evidence>
<feature type="compositionally biased region" description="Polar residues" evidence="1">
    <location>
        <begin position="8"/>
        <end position="20"/>
    </location>
</feature>
<feature type="compositionally biased region" description="Basic and acidic residues" evidence="1">
    <location>
        <begin position="1025"/>
        <end position="1045"/>
    </location>
</feature>
<dbReference type="PANTHER" id="PTHR32305">
    <property type="match status" value="1"/>
</dbReference>
<dbReference type="InterPro" id="IPR031325">
    <property type="entry name" value="RHS_repeat"/>
</dbReference>
<dbReference type="Pfam" id="PF20041">
    <property type="entry name" value="DUF6443"/>
    <property type="match status" value="1"/>
</dbReference>
<reference evidence="3 4" key="1">
    <citation type="submission" date="2021-04" db="EMBL/GenBank/DDBJ databases">
        <authorList>
            <person name="Rodrigo-Torres L."/>
            <person name="Arahal R. D."/>
            <person name="Lucena T."/>
        </authorList>
    </citation>
    <scope>NUCLEOTIDE SEQUENCE [LARGE SCALE GENOMIC DNA]</scope>
    <source>
        <strain evidence="3 4">CECT 9623</strain>
    </source>
</reference>
<evidence type="ECO:0000259" key="2">
    <source>
        <dbReference type="Pfam" id="PF20041"/>
    </source>
</evidence>